<reference evidence="1 2" key="1">
    <citation type="journal article" date="2018" name="Plant J.">
        <title>Genome sequences of Chlorella sorokiniana UTEX 1602 and Micractinium conductrix SAG 241.80: implications to maltose excretion by a green alga.</title>
        <authorList>
            <person name="Arriola M.B."/>
            <person name="Velmurugan N."/>
            <person name="Zhang Y."/>
            <person name="Plunkett M.H."/>
            <person name="Hondzo H."/>
            <person name="Barney B.M."/>
        </authorList>
    </citation>
    <scope>NUCLEOTIDE SEQUENCE [LARGE SCALE GENOMIC DNA]</scope>
    <source>
        <strain evidence="1 2">SAG 241.80</strain>
    </source>
</reference>
<keyword evidence="2" id="KW-1185">Reference proteome</keyword>
<evidence type="ECO:0000313" key="2">
    <source>
        <dbReference type="Proteomes" id="UP000239649"/>
    </source>
</evidence>
<name>A0A2P6VGK4_9CHLO</name>
<gene>
    <name evidence="1" type="ORF">C2E20_3394</name>
</gene>
<evidence type="ECO:0000313" key="1">
    <source>
        <dbReference type="EMBL" id="PSC73226.1"/>
    </source>
</evidence>
<comment type="caution">
    <text evidence="1">The sequence shown here is derived from an EMBL/GenBank/DDBJ whole genome shotgun (WGS) entry which is preliminary data.</text>
</comment>
<dbReference type="SMR" id="A0A2P6VGK4"/>
<protein>
    <submittedName>
        <fullName evidence="1">Rhamnose-binding lectin-like</fullName>
    </submittedName>
</protein>
<dbReference type="Proteomes" id="UP000239649">
    <property type="component" value="Unassembled WGS sequence"/>
</dbReference>
<dbReference type="AlphaFoldDB" id="A0A2P6VGK4"/>
<dbReference type="OrthoDB" id="1100386at2759"/>
<proteinExistence type="predicted"/>
<dbReference type="GO" id="GO:0030246">
    <property type="term" value="F:carbohydrate binding"/>
    <property type="evidence" value="ECO:0007669"/>
    <property type="project" value="UniProtKB-KW"/>
</dbReference>
<organism evidence="1 2">
    <name type="scientific">Micractinium conductrix</name>
    <dbReference type="NCBI Taxonomy" id="554055"/>
    <lineage>
        <taxon>Eukaryota</taxon>
        <taxon>Viridiplantae</taxon>
        <taxon>Chlorophyta</taxon>
        <taxon>core chlorophytes</taxon>
        <taxon>Trebouxiophyceae</taxon>
        <taxon>Chlorellales</taxon>
        <taxon>Chlorellaceae</taxon>
        <taxon>Chlorella clade</taxon>
        <taxon>Micractinium</taxon>
    </lineage>
</organism>
<dbReference type="Gene3D" id="2.60.120.740">
    <property type="match status" value="2"/>
</dbReference>
<accession>A0A2P6VGK4</accession>
<sequence length="299" mass="30890">MCSDKGGECTGWSWGPADGGTCKLKNGAVADYLAAASLVTLKDSGIVSGYLNPSGEQAILATEDSAAYASCPSNHVISEVVGAWYAALSGSIDVKSIITSRCIGKPSCTVRASNDVFGEPQAGELKALLIYFKCVASNDKRFDSPQMYGASVEWCLGWGSTFNPNECGLIVADRTWKPDNGGSCTLKNAASSAVFDASINTVRDSGYVSGYNTGSGFPGVLATEGSTAYASCAAGKTLGGLVFWQYGGPTQNADSNTVSSAINGLCKDKSSCTVQAGADLFGDPEPGALKALIFYYYCA</sequence>
<dbReference type="EMBL" id="LHPF02000007">
    <property type="protein sequence ID" value="PSC73226.1"/>
    <property type="molecule type" value="Genomic_DNA"/>
</dbReference>
<dbReference type="InterPro" id="IPR043159">
    <property type="entry name" value="Lectin_gal-bd_sf"/>
</dbReference>